<dbReference type="OrthoDB" id="9792663at2"/>
<keyword evidence="8" id="KW-1185">Reference proteome</keyword>
<dbReference type="PANTHER" id="PTHR43085:SF49">
    <property type="entry name" value="5-DEHYDRO-2-DEOXYGLUCONOKINASE"/>
    <property type="match status" value="1"/>
</dbReference>
<evidence type="ECO:0000256" key="5">
    <source>
        <dbReference type="ARBA" id="ARBA00022840"/>
    </source>
</evidence>
<dbReference type="GO" id="GO:0005524">
    <property type="term" value="F:ATP binding"/>
    <property type="evidence" value="ECO:0007669"/>
    <property type="project" value="UniProtKB-KW"/>
</dbReference>
<dbReference type="CDD" id="cd01166">
    <property type="entry name" value="KdgK"/>
    <property type="match status" value="1"/>
</dbReference>
<organism evidence="7 8">
    <name type="scientific">Cohaesibacter gelatinilyticus</name>
    <dbReference type="NCBI Taxonomy" id="372072"/>
    <lineage>
        <taxon>Bacteria</taxon>
        <taxon>Pseudomonadati</taxon>
        <taxon>Pseudomonadota</taxon>
        <taxon>Alphaproteobacteria</taxon>
        <taxon>Hyphomicrobiales</taxon>
        <taxon>Cohaesibacteraceae</taxon>
    </lineage>
</organism>
<evidence type="ECO:0000259" key="6">
    <source>
        <dbReference type="Pfam" id="PF00294"/>
    </source>
</evidence>
<dbReference type="Proteomes" id="UP000219439">
    <property type="component" value="Unassembled WGS sequence"/>
</dbReference>
<proteinExistence type="inferred from homology"/>
<evidence type="ECO:0000313" key="7">
    <source>
        <dbReference type="EMBL" id="SNZ21373.1"/>
    </source>
</evidence>
<accession>A0A285PJB5</accession>
<comment type="similarity">
    <text evidence="1">Belongs to the carbohydrate kinase PfkB family.</text>
</comment>
<feature type="domain" description="Carbohydrate kinase PfkB" evidence="6">
    <location>
        <begin position="14"/>
        <end position="310"/>
    </location>
</feature>
<keyword evidence="4 7" id="KW-0418">Kinase</keyword>
<reference evidence="7 8" key="1">
    <citation type="submission" date="2017-09" db="EMBL/GenBank/DDBJ databases">
        <authorList>
            <person name="Ehlers B."/>
            <person name="Leendertz F.H."/>
        </authorList>
    </citation>
    <scope>NUCLEOTIDE SEQUENCE [LARGE SCALE GENOMIC DNA]</scope>
    <source>
        <strain evidence="7 8">DSM 18289</strain>
    </source>
</reference>
<sequence>MQTMLEKLTGGKFLVVGRAGMDLSPIPAGTKAEDATQMSAHLGGSSANIAAALTRHGCEADLVTCVSDDAIGRFCLNQLDHYKIGRDHVRSIGGEYRNTLAVTESRIEDHQTVIYRNGAADFQMDKSDIDKVDFSRFDAMIVTGTLFASEPSRTASLYALEKAKAAGVICILDVDYRPYSWESDKQATEIYSQIGPLCDIVIGNDDEFGFMAGSKDAGQAFAKDLAQRINGICVYKMGPEGSITYADGCSFQTGIFKVDALKPTGAGDAFMGGFLATLVKKGDLQEAVLRGSASAAIVVSKPGCAPAMPTPDELNAFLNSNHVTSQTA</sequence>
<dbReference type="InterPro" id="IPR011611">
    <property type="entry name" value="PfkB_dom"/>
</dbReference>
<evidence type="ECO:0000256" key="3">
    <source>
        <dbReference type="ARBA" id="ARBA00022741"/>
    </source>
</evidence>
<keyword evidence="2" id="KW-0808">Transferase</keyword>
<dbReference type="GO" id="GO:0016301">
    <property type="term" value="F:kinase activity"/>
    <property type="evidence" value="ECO:0007669"/>
    <property type="project" value="UniProtKB-KW"/>
</dbReference>
<protein>
    <submittedName>
        <fullName evidence="7">5-dehydro-2-deoxygluconokinase</fullName>
    </submittedName>
</protein>
<dbReference type="PANTHER" id="PTHR43085">
    <property type="entry name" value="HEXOKINASE FAMILY MEMBER"/>
    <property type="match status" value="1"/>
</dbReference>
<evidence type="ECO:0000256" key="4">
    <source>
        <dbReference type="ARBA" id="ARBA00022777"/>
    </source>
</evidence>
<dbReference type="InterPro" id="IPR050306">
    <property type="entry name" value="PfkB_Carbo_kinase"/>
</dbReference>
<evidence type="ECO:0000256" key="2">
    <source>
        <dbReference type="ARBA" id="ARBA00022679"/>
    </source>
</evidence>
<dbReference type="AlphaFoldDB" id="A0A285PJB5"/>
<dbReference type="InterPro" id="IPR023314">
    <property type="entry name" value="Myo_inos_IolC-like_sf"/>
</dbReference>
<dbReference type="SUPFAM" id="SSF53613">
    <property type="entry name" value="Ribokinase-like"/>
    <property type="match status" value="1"/>
</dbReference>
<name>A0A285PJB5_9HYPH</name>
<keyword evidence="5" id="KW-0067">ATP-binding</keyword>
<dbReference type="Gene3D" id="2.20.150.10">
    <property type="entry name" value="putative 5-dehydro-2- deoxygluconokinase"/>
    <property type="match status" value="1"/>
</dbReference>
<evidence type="ECO:0000313" key="8">
    <source>
        <dbReference type="Proteomes" id="UP000219439"/>
    </source>
</evidence>
<dbReference type="PROSITE" id="PS00584">
    <property type="entry name" value="PFKB_KINASES_2"/>
    <property type="match status" value="1"/>
</dbReference>
<evidence type="ECO:0000256" key="1">
    <source>
        <dbReference type="ARBA" id="ARBA00010688"/>
    </source>
</evidence>
<gene>
    <name evidence="7" type="ORF">SAMN06265368_4493</name>
</gene>
<dbReference type="Pfam" id="PF00294">
    <property type="entry name" value="PfkB"/>
    <property type="match status" value="1"/>
</dbReference>
<dbReference type="NCBIfam" id="TIGR04382">
    <property type="entry name" value="myo_inos_iolC_N"/>
    <property type="match status" value="1"/>
</dbReference>
<dbReference type="EMBL" id="OBEL01000008">
    <property type="protein sequence ID" value="SNZ21373.1"/>
    <property type="molecule type" value="Genomic_DNA"/>
</dbReference>
<dbReference type="InterPro" id="IPR029056">
    <property type="entry name" value="Ribokinase-like"/>
</dbReference>
<dbReference type="InterPro" id="IPR002173">
    <property type="entry name" value="Carboh/pur_kinase_PfkB_CS"/>
</dbReference>
<keyword evidence="3" id="KW-0547">Nucleotide-binding</keyword>
<dbReference type="InterPro" id="IPR030830">
    <property type="entry name" value="Myo_inos_IolC"/>
</dbReference>
<dbReference type="Gene3D" id="3.40.1190.20">
    <property type="match status" value="1"/>
</dbReference>